<dbReference type="GO" id="GO:0031072">
    <property type="term" value="F:heat shock protein binding"/>
    <property type="evidence" value="ECO:0007669"/>
    <property type="project" value="InterPro"/>
</dbReference>
<dbReference type="HAMAP" id="MF_01152">
    <property type="entry name" value="DnaJ"/>
    <property type="match status" value="1"/>
</dbReference>
<dbReference type="PROSITE" id="PS50076">
    <property type="entry name" value="DNAJ_2"/>
    <property type="match status" value="1"/>
</dbReference>
<evidence type="ECO:0000256" key="6">
    <source>
        <dbReference type="ARBA" id="ARBA00022737"/>
    </source>
</evidence>
<dbReference type="InterPro" id="IPR036869">
    <property type="entry name" value="J_dom_sf"/>
</dbReference>
<protein>
    <recommendedName>
        <fullName evidence="12 13">Chaperone protein DnaJ</fullName>
    </recommendedName>
</protein>
<evidence type="ECO:0000256" key="5">
    <source>
        <dbReference type="ARBA" id="ARBA00022723"/>
    </source>
</evidence>
<feature type="binding site" evidence="13">
    <location>
        <position position="158"/>
    </location>
    <ligand>
        <name>Zn(2+)</name>
        <dbReference type="ChEBI" id="CHEBI:29105"/>
        <label>1</label>
    </ligand>
</feature>
<dbReference type="InterPro" id="IPR001623">
    <property type="entry name" value="DnaJ_domain"/>
</dbReference>
<evidence type="ECO:0000256" key="2">
    <source>
        <dbReference type="ARBA" id="ARBA00011738"/>
    </source>
</evidence>
<evidence type="ECO:0000256" key="1">
    <source>
        <dbReference type="ARBA" id="ARBA00004496"/>
    </source>
</evidence>
<feature type="binding site" evidence="13">
    <location>
        <position position="175"/>
    </location>
    <ligand>
        <name>Zn(2+)</name>
        <dbReference type="ChEBI" id="CHEBI:29105"/>
        <label>2</label>
    </ligand>
</feature>
<evidence type="ECO:0000256" key="7">
    <source>
        <dbReference type="ARBA" id="ARBA00022771"/>
    </source>
</evidence>
<feature type="repeat" description="CXXCXGXG motif" evidence="13">
    <location>
        <begin position="209"/>
        <end position="216"/>
    </location>
</feature>
<keyword evidence="10 13" id="KW-0143">Chaperone</keyword>
<feature type="repeat" description="CXXCXGXG motif" evidence="13">
    <location>
        <begin position="172"/>
        <end position="179"/>
    </location>
</feature>
<evidence type="ECO:0000256" key="10">
    <source>
        <dbReference type="ARBA" id="ARBA00023186"/>
    </source>
</evidence>
<comment type="subunit">
    <text evidence="2 13">Homodimer.</text>
</comment>
<dbReference type="InterPro" id="IPR036410">
    <property type="entry name" value="HSP_DnaJ_Cys-rich_dom_sf"/>
</dbReference>
<dbReference type="Gene3D" id="2.60.260.20">
    <property type="entry name" value="Urease metallochaperone UreE, N-terminal domain"/>
    <property type="match status" value="2"/>
</dbReference>
<comment type="cofactor">
    <cofactor evidence="13">
        <name>Zn(2+)</name>
        <dbReference type="ChEBI" id="CHEBI:29105"/>
    </cofactor>
    <text evidence="13">Binds 2 Zn(2+) ions per monomer.</text>
</comment>
<keyword evidence="9 13" id="KW-0346">Stress response</keyword>
<keyword evidence="3 13" id="KW-0963">Cytoplasm</keyword>
<dbReference type="SUPFAM" id="SSF57938">
    <property type="entry name" value="DnaJ/Hsp40 cysteine-rich domain"/>
    <property type="match status" value="1"/>
</dbReference>
<proteinExistence type="inferred from homology"/>
<keyword evidence="7 13" id="KW-0863">Zinc-finger</keyword>
<evidence type="ECO:0000259" key="15">
    <source>
        <dbReference type="PROSITE" id="PS50076"/>
    </source>
</evidence>
<dbReference type="FunFam" id="2.60.260.20:FF:000004">
    <property type="entry name" value="Molecular chaperone DnaJ"/>
    <property type="match status" value="1"/>
</dbReference>
<dbReference type="CDD" id="cd10747">
    <property type="entry name" value="DnaJ_C"/>
    <property type="match status" value="1"/>
</dbReference>
<feature type="binding site" evidence="13">
    <location>
        <position position="155"/>
    </location>
    <ligand>
        <name>Zn(2+)</name>
        <dbReference type="ChEBI" id="CHEBI:29105"/>
        <label>1</label>
    </ligand>
</feature>
<dbReference type="GO" id="GO:0051082">
    <property type="term" value="F:unfolded protein binding"/>
    <property type="evidence" value="ECO:0007669"/>
    <property type="project" value="UniProtKB-UniRule"/>
</dbReference>
<dbReference type="GO" id="GO:0005524">
    <property type="term" value="F:ATP binding"/>
    <property type="evidence" value="ECO:0007669"/>
    <property type="project" value="InterPro"/>
</dbReference>
<dbReference type="Gene3D" id="2.10.230.10">
    <property type="entry name" value="Heat shock protein DnaJ, cysteine-rich domain"/>
    <property type="match status" value="1"/>
</dbReference>
<dbReference type="InterPro" id="IPR008971">
    <property type="entry name" value="HSP40/DnaJ_pept-bd"/>
</dbReference>
<dbReference type="FunFam" id="2.10.230.10:FF:000002">
    <property type="entry name" value="Molecular chaperone DnaJ"/>
    <property type="match status" value="1"/>
</dbReference>
<dbReference type="Pfam" id="PF00684">
    <property type="entry name" value="DnaJ_CXXCXGXG"/>
    <property type="match status" value="1"/>
</dbReference>
<dbReference type="InterPro" id="IPR018253">
    <property type="entry name" value="DnaJ_domain_CS"/>
</dbReference>
<evidence type="ECO:0000256" key="9">
    <source>
        <dbReference type="ARBA" id="ARBA00023016"/>
    </source>
</evidence>
<feature type="binding site" evidence="13">
    <location>
        <position position="172"/>
    </location>
    <ligand>
        <name>Zn(2+)</name>
        <dbReference type="ChEBI" id="CHEBI:29105"/>
        <label>2</label>
    </ligand>
</feature>
<keyword evidence="5 13" id="KW-0479">Metal-binding</keyword>
<comment type="domain">
    <text evidence="13">The J domain is necessary and sufficient to stimulate DnaK ATPase activity. Zinc center 1 plays an important role in the autonomous, DnaK-independent chaperone activity of DnaJ. Zinc center 2 is essential for interaction with DnaK and for DnaJ activity.</text>
</comment>
<organism evidence="17 18">
    <name type="scientific">Candidatus Komeilibacteria bacterium RIFOXYC1_FULL_37_11</name>
    <dbReference type="NCBI Taxonomy" id="1798555"/>
    <lineage>
        <taxon>Bacteria</taxon>
        <taxon>Candidatus Komeiliibacteriota</taxon>
    </lineage>
</organism>
<dbReference type="SUPFAM" id="SSF46565">
    <property type="entry name" value="Chaperone J-domain"/>
    <property type="match status" value="1"/>
</dbReference>
<evidence type="ECO:0000256" key="14">
    <source>
        <dbReference type="PROSITE-ProRule" id="PRU00546"/>
    </source>
</evidence>
<feature type="binding site" evidence="13">
    <location>
        <position position="195"/>
    </location>
    <ligand>
        <name>Zn(2+)</name>
        <dbReference type="ChEBI" id="CHEBI:29105"/>
        <label>2</label>
    </ligand>
</feature>
<evidence type="ECO:0000256" key="12">
    <source>
        <dbReference type="ARBA" id="ARBA00067609"/>
    </source>
</evidence>
<dbReference type="PANTHER" id="PTHR43096">
    <property type="entry name" value="DNAJ HOMOLOG 1, MITOCHONDRIAL-RELATED"/>
    <property type="match status" value="1"/>
</dbReference>
<keyword evidence="6 13" id="KW-0677">Repeat</keyword>
<gene>
    <name evidence="13" type="primary">dnaJ</name>
    <name evidence="17" type="ORF">A2406_02735</name>
</gene>
<evidence type="ECO:0000256" key="8">
    <source>
        <dbReference type="ARBA" id="ARBA00022833"/>
    </source>
</evidence>
<dbReference type="GO" id="GO:0009408">
    <property type="term" value="P:response to heat"/>
    <property type="evidence" value="ECO:0007669"/>
    <property type="project" value="InterPro"/>
</dbReference>
<dbReference type="AlphaFoldDB" id="A0A1G2BWG1"/>
<dbReference type="PRINTS" id="PR00625">
    <property type="entry name" value="JDOMAIN"/>
</dbReference>
<comment type="caution">
    <text evidence="17">The sequence shown here is derived from an EMBL/GenBank/DDBJ whole genome shotgun (WGS) entry which is preliminary data.</text>
</comment>
<dbReference type="CDD" id="cd06257">
    <property type="entry name" value="DnaJ"/>
    <property type="match status" value="1"/>
</dbReference>
<dbReference type="Pfam" id="PF01556">
    <property type="entry name" value="DnaJ_C"/>
    <property type="match status" value="1"/>
</dbReference>
<feature type="zinc finger region" description="CR-type" evidence="14">
    <location>
        <begin position="142"/>
        <end position="221"/>
    </location>
</feature>
<dbReference type="Proteomes" id="UP000177626">
    <property type="component" value="Unassembled WGS sequence"/>
</dbReference>
<dbReference type="SMART" id="SM00271">
    <property type="entry name" value="DnaJ"/>
    <property type="match status" value="1"/>
</dbReference>
<sequence>MAKDYYKTLGVDKTASEAEIKKAFRKLAHQHHPDKANGNADKFKEINEAYQVLSNKEKRQNYDQFGQAFDGASGGNPFGYGSPFGQGNMGGFDFSGQNMDFDLGDLFGQFFGGGAPGGRSRSQKGADIQVDLEISLKEAVFGKTEVFSLRKQVACQPCHGTGADKGTAYEKCSTCGGSGKIATTVLGTFRTQTICPECQGKGKSIKEKCRACSGNGFNEEQTDIRVEIPAGINDGQAVRLSGQGHAGKHGASAGDLYVTVRVKEEPGFVREDNDLISEYDIPFTMATLGGEMEIKTIDGRVKLKIPAGTPSGKQFVLRDKGVTNLRGRSRGDQIVIVNVEVPKKLSKKQRELLEQLDREFDSKKKSWF</sequence>
<dbReference type="PANTHER" id="PTHR43096:SF48">
    <property type="entry name" value="CHAPERONE PROTEIN DNAJ"/>
    <property type="match status" value="1"/>
</dbReference>
<evidence type="ECO:0000259" key="16">
    <source>
        <dbReference type="PROSITE" id="PS51188"/>
    </source>
</evidence>
<dbReference type="NCBIfam" id="NF008035">
    <property type="entry name" value="PRK10767.1"/>
    <property type="match status" value="1"/>
</dbReference>
<dbReference type="Pfam" id="PF00226">
    <property type="entry name" value="DnaJ"/>
    <property type="match status" value="1"/>
</dbReference>
<evidence type="ECO:0000256" key="4">
    <source>
        <dbReference type="ARBA" id="ARBA00022705"/>
    </source>
</evidence>
<dbReference type="GO" id="GO:0006260">
    <property type="term" value="P:DNA replication"/>
    <property type="evidence" value="ECO:0007669"/>
    <property type="project" value="UniProtKB-KW"/>
</dbReference>
<dbReference type="InterPro" id="IPR001305">
    <property type="entry name" value="HSP_DnaJ_Cys-rich_dom"/>
</dbReference>
<feature type="binding site" evidence="13">
    <location>
        <position position="212"/>
    </location>
    <ligand>
        <name>Zn(2+)</name>
        <dbReference type="ChEBI" id="CHEBI:29105"/>
        <label>1</label>
    </ligand>
</feature>
<dbReference type="InterPro" id="IPR012724">
    <property type="entry name" value="DnaJ"/>
</dbReference>
<feature type="binding site" evidence="13">
    <location>
        <position position="209"/>
    </location>
    <ligand>
        <name>Zn(2+)</name>
        <dbReference type="ChEBI" id="CHEBI:29105"/>
        <label>1</label>
    </ligand>
</feature>
<evidence type="ECO:0000256" key="13">
    <source>
        <dbReference type="HAMAP-Rule" id="MF_01152"/>
    </source>
</evidence>
<comment type="similarity">
    <text evidence="11 13">Belongs to the DnaJ family.</text>
</comment>
<dbReference type="EMBL" id="MHKQ01000020">
    <property type="protein sequence ID" value="OGY93524.1"/>
    <property type="molecule type" value="Genomic_DNA"/>
</dbReference>
<dbReference type="PROSITE" id="PS00636">
    <property type="entry name" value="DNAJ_1"/>
    <property type="match status" value="1"/>
</dbReference>
<feature type="domain" description="J" evidence="15">
    <location>
        <begin position="4"/>
        <end position="66"/>
    </location>
</feature>
<comment type="subcellular location">
    <subcellularLocation>
        <location evidence="1 13">Cytoplasm</location>
    </subcellularLocation>
</comment>
<feature type="domain" description="CR-type" evidence="16">
    <location>
        <begin position="142"/>
        <end position="221"/>
    </location>
</feature>
<dbReference type="SUPFAM" id="SSF49493">
    <property type="entry name" value="HSP40/DnaJ peptide-binding domain"/>
    <property type="match status" value="2"/>
</dbReference>
<comment type="function">
    <text evidence="13">Participates actively in the response to hyperosmotic and heat shock by preventing the aggregation of stress-denatured proteins and by disaggregating proteins, also in an autonomous, DnaK-independent fashion. Unfolded proteins bind initially to DnaJ; upon interaction with the DnaJ-bound protein, DnaK hydrolyzes its bound ATP, resulting in the formation of a stable complex. GrpE releases ADP from DnaK; ATP binding to DnaK triggers the release of the substrate protein, thus completing the reaction cycle. Several rounds of ATP-dependent interactions between DnaJ, DnaK and GrpE are required for fully efficient folding. Also involved, together with DnaK and GrpE, in the DNA replication of plasmids through activation of initiation proteins.</text>
</comment>
<dbReference type="GO" id="GO:0005737">
    <property type="term" value="C:cytoplasm"/>
    <property type="evidence" value="ECO:0007669"/>
    <property type="project" value="UniProtKB-SubCell"/>
</dbReference>
<dbReference type="GO" id="GO:0008270">
    <property type="term" value="F:zinc ion binding"/>
    <property type="evidence" value="ECO:0007669"/>
    <property type="project" value="UniProtKB-UniRule"/>
</dbReference>
<feature type="repeat" description="CXXCXGXG motif" evidence="13">
    <location>
        <begin position="195"/>
        <end position="202"/>
    </location>
</feature>
<evidence type="ECO:0000256" key="11">
    <source>
        <dbReference type="ARBA" id="ARBA00061004"/>
    </source>
</evidence>
<evidence type="ECO:0000313" key="17">
    <source>
        <dbReference type="EMBL" id="OGY93524.1"/>
    </source>
</evidence>
<dbReference type="Gene3D" id="1.10.287.110">
    <property type="entry name" value="DnaJ domain"/>
    <property type="match status" value="1"/>
</dbReference>
<feature type="binding site" evidence="13">
    <location>
        <position position="198"/>
    </location>
    <ligand>
        <name>Zn(2+)</name>
        <dbReference type="ChEBI" id="CHEBI:29105"/>
        <label>2</label>
    </ligand>
</feature>
<dbReference type="InterPro" id="IPR002939">
    <property type="entry name" value="DnaJ_C"/>
</dbReference>
<evidence type="ECO:0000256" key="3">
    <source>
        <dbReference type="ARBA" id="ARBA00022490"/>
    </source>
</evidence>
<dbReference type="PROSITE" id="PS51188">
    <property type="entry name" value="ZF_CR"/>
    <property type="match status" value="1"/>
</dbReference>
<evidence type="ECO:0000313" key="18">
    <source>
        <dbReference type="Proteomes" id="UP000177626"/>
    </source>
</evidence>
<accession>A0A1G2BWG1</accession>
<keyword evidence="8 13" id="KW-0862">Zinc</keyword>
<reference evidence="17 18" key="1">
    <citation type="journal article" date="2016" name="Nat. Commun.">
        <title>Thousands of microbial genomes shed light on interconnected biogeochemical processes in an aquifer system.</title>
        <authorList>
            <person name="Anantharaman K."/>
            <person name="Brown C.T."/>
            <person name="Hug L.A."/>
            <person name="Sharon I."/>
            <person name="Castelle C.J."/>
            <person name="Probst A.J."/>
            <person name="Thomas B.C."/>
            <person name="Singh A."/>
            <person name="Wilkins M.J."/>
            <person name="Karaoz U."/>
            <person name="Brodie E.L."/>
            <person name="Williams K.H."/>
            <person name="Hubbard S.S."/>
            <person name="Banfield J.F."/>
        </authorList>
    </citation>
    <scope>NUCLEOTIDE SEQUENCE [LARGE SCALE GENOMIC DNA]</scope>
</reference>
<feature type="repeat" description="CXXCXGXG motif" evidence="13">
    <location>
        <begin position="155"/>
        <end position="162"/>
    </location>
</feature>
<name>A0A1G2BWG1_9BACT</name>
<dbReference type="GO" id="GO:0042026">
    <property type="term" value="P:protein refolding"/>
    <property type="evidence" value="ECO:0007669"/>
    <property type="project" value="TreeGrafter"/>
</dbReference>
<keyword evidence="4 13" id="KW-0235">DNA replication</keyword>
<dbReference type="NCBIfam" id="TIGR02349">
    <property type="entry name" value="DnaJ_bact"/>
    <property type="match status" value="1"/>
</dbReference>